<evidence type="ECO:0000256" key="2">
    <source>
        <dbReference type="ARBA" id="ARBA00022475"/>
    </source>
</evidence>
<evidence type="ECO:0000313" key="9">
    <source>
        <dbReference type="EMBL" id="MBK0380706.1"/>
    </source>
</evidence>
<keyword evidence="5 9" id="KW-0378">Hydrolase</keyword>
<dbReference type="InterPro" id="IPR031006">
    <property type="entry name" value="Exosort_XrtN"/>
</dbReference>
<keyword evidence="10" id="KW-1185">Reference proteome</keyword>
<accession>A0A934UPA3</accession>
<dbReference type="InterPro" id="IPR026392">
    <property type="entry name" value="Exo/Archaeosortase_dom"/>
</dbReference>
<feature type="transmembrane region" description="Helical" evidence="8">
    <location>
        <begin position="12"/>
        <end position="35"/>
    </location>
</feature>
<dbReference type="EC" id="3.4.22.-" evidence="9"/>
<keyword evidence="4 8" id="KW-0812">Transmembrane</keyword>
<evidence type="ECO:0000256" key="6">
    <source>
        <dbReference type="ARBA" id="ARBA00022989"/>
    </source>
</evidence>
<feature type="transmembrane region" description="Helical" evidence="8">
    <location>
        <begin position="162"/>
        <end position="181"/>
    </location>
</feature>
<dbReference type="GO" id="GO:0005886">
    <property type="term" value="C:plasma membrane"/>
    <property type="evidence" value="ECO:0007669"/>
    <property type="project" value="UniProtKB-SubCell"/>
</dbReference>
<feature type="transmembrane region" description="Helical" evidence="8">
    <location>
        <begin position="231"/>
        <end position="252"/>
    </location>
</feature>
<dbReference type="AlphaFoldDB" id="A0A934UPA3"/>
<gene>
    <name evidence="9" type="primary">xrtN</name>
    <name evidence="9" type="ORF">I5M19_15385</name>
</gene>
<dbReference type="InterPro" id="IPR019127">
    <property type="entry name" value="Exosortase"/>
</dbReference>
<comment type="subcellular location">
    <subcellularLocation>
        <location evidence="1">Cell membrane</location>
        <topology evidence="1">Multi-pass membrane protein</topology>
    </subcellularLocation>
</comment>
<keyword evidence="6 8" id="KW-1133">Transmembrane helix</keyword>
<evidence type="ECO:0000256" key="3">
    <source>
        <dbReference type="ARBA" id="ARBA00022670"/>
    </source>
</evidence>
<dbReference type="NCBIfam" id="TIGR04178">
    <property type="entry name" value="exo_archaeo"/>
    <property type="match status" value="1"/>
</dbReference>
<comment type="caution">
    <text evidence="9">The sequence shown here is derived from an EMBL/GenBank/DDBJ whole genome shotgun (WGS) entry which is preliminary data.</text>
</comment>
<evidence type="ECO:0000256" key="5">
    <source>
        <dbReference type="ARBA" id="ARBA00022801"/>
    </source>
</evidence>
<evidence type="ECO:0000256" key="4">
    <source>
        <dbReference type="ARBA" id="ARBA00022692"/>
    </source>
</evidence>
<dbReference type="Proteomes" id="UP000613193">
    <property type="component" value="Unassembled WGS sequence"/>
</dbReference>
<organism evidence="9 10">
    <name type="scientific">Mucilaginibacter segetis</name>
    <dbReference type="NCBI Taxonomy" id="2793071"/>
    <lineage>
        <taxon>Bacteria</taxon>
        <taxon>Pseudomonadati</taxon>
        <taxon>Bacteroidota</taxon>
        <taxon>Sphingobacteriia</taxon>
        <taxon>Sphingobacteriales</taxon>
        <taxon>Sphingobacteriaceae</taxon>
        <taxon>Mucilaginibacter</taxon>
    </lineage>
</organism>
<name>A0A934UPA3_9SPHI</name>
<feature type="transmembrane region" description="Helical" evidence="8">
    <location>
        <begin position="193"/>
        <end position="219"/>
    </location>
</feature>
<keyword evidence="7 8" id="KW-0472">Membrane</keyword>
<dbReference type="EMBL" id="JAEHFW010000003">
    <property type="protein sequence ID" value="MBK0380706.1"/>
    <property type="molecule type" value="Genomic_DNA"/>
</dbReference>
<feature type="transmembrane region" description="Helical" evidence="8">
    <location>
        <begin position="100"/>
        <end position="118"/>
    </location>
</feature>
<protein>
    <submittedName>
        <fullName evidence="9">Exosortase N</fullName>
        <ecNumber evidence="9">3.4.22.-</ecNumber>
    </submittedName>
</protein>
<evidence type="ECO:0000256" key="8">
    <source>
        <dbReference type="SAM" id="Phobius"/>
    </source>
</evidence>
<dbReference type="GO" id="GO:0006508">
    <property type="term" value="P:proteolysis"/>
    <property type="evidence" value="ECO:0007669"/>
    <property type="project" value="UniProtKB-KW"/>
</dbReference>
<evidence type="ECO:0000256" key="1">
    <source>
        <dbReference type="ARBA" id="ARBA00004651"/>
    </source>
</evidence>
<reference evidence="9" key="1">
    <citation type="submission" date="2020-12" db="EMBL/GenBank/DDBJ databases">
        <title>Bacterial novel species Mucilaginibacter sp. SD-g isolated from soil.</title>
        <authorList>
            <person name="Jung H.-Y."/>
        </authorList>
    </citation>
    <scope>NUCLEOTIDE SEQUENCE</scope>
    <source>
        <strain evidence="9">SD-g</strain>
    </source>
</reference>
<evidence type="ECO:0000256" key="7">
    <source>
        <dbReference type="ARBA" id="ARBA00023136"/>
    </source>
</evidence>
<keyword evidence="3" id="KW-0645">Protease</keyword>
<dbReference type="RefSeq" id="WP_200067248.1">
    <property type="nucleotide sequence ID" value="NZ_JAEHFW010000003.1"/>
</dbReference>
<feature type="transmembrane region" description="Helical" evidence="8">
    <location>
        <begin position="55"/>
        <end position="88"/>
    </location>
</feature>
<keyword evidence="2" id="KW-1003">Cell membrane</keyword>
<evidence type="ECO:0000313" key="10">
    <source>
        <dbReference type="Proteomes" id="UP000613193"/>
    </source>
</evidence>
<sequence>MLAIPLKQYHKLNYAMLLGLIYLLITIWFIPGYFVWDANIIAGLLSTVNIRQFSLRYLLPALITAVLAVMAPVNTMFFIAALFALLLLIENSIGKLNNMLLFFLVLISPVFAHITHLAEFPARLWVSDMVARVLSFSGANITAEGNQLVSGNYEFSVDPACAGLNMLVMSLLIGLFLLTFYQRQLGKQVRFIHVLMVCVVTVLLNIVCNFFRIMLLVNFKIMPGTFFHDLVGIGCLIIYVMLPLLVCLRPFVKRWGKEAISAPLLNTKTNNRGLRYPLLHLILLANVLFLATHLINADKLIVPSDNIRLKGYMKTAMDNGIIKLENKEALIYIKPTSFYAPEHDPMVCWTGSGYQFKKIKKERVAGFNIYMATLQKQKDKIYAAWWFDNGKLKTVDQLTWRWDAAKGKSRFYLVNVNAATPKALHSKVFRLLITKELFNNNPSQIKK</sequence>
<feature type="transmembrane region" description="Helical" evidence="8">
    <location>
        <begin position="273"/>
        <end position="295"/>
    </location>
</feature>
<proteinExistence type="predicted"/>
<dbReference type="NCBIfam" id="TIGR04476">
    <property type="entry name" value="exosort_XrtN"/>
    <property type="match status" value="1"/>
</dbReference>
<dbReference type="GO" id="GO:0008233">
    <property type="term" value="F:peptidase activity"/>
    <property type="evidence" value="ECO:0007669"/>
    <property type="project" value="UniProtKB-KW"/>
</dbReference>
<dbReference type="Pfam" id="PF09721">
    <property type="entry name" value="Exosortase_EpsH"/>
    <property type="match status" value="1"/>
</dbReference>